<dbReference type="InterPro" id="IPR011009">
    <property type="entry name" value="Kinase-like_dom_sf"/>
</dbReference>
<keyword evidence="2" id="KW-1185">Reference proteome</keyword>
<protein>
    <submittedName>
        <fullName evidence="1">Uncharacterized protein</fullName>
    </submittedName>
</protein>
<dbReference type="Gene3D" id="1.10.510.10">
    <property type="entry name" value="Transferase(Phosphotransferase) domain 1"/>
    <property type="match status" value="1"/>
</dbReference>
<feature type="non-terminal residue" evidence="1">
    <location>
        <position position="1"/>
    </location>
</feature>
<feature type="non-terminal residue" evidence="1">
    <location>
        <position position="58"/>
    </location>
</feature>
<name>A0ABD0PU98_CIRMR</name>
<gene>
    <name evidence="1" type="ORF">M9458_029288</name>
</gene>
<proteinExistence type="predicted"/>
<comment type="caution">
    <text evidence="1">The sequence shown here is derived from an EMBL/GenBank/DDBJ whole genome shotgun (WGS) entry which is preliminary data.</text>
</comment>
<dbReference type="SUPFAM" id="SSF56112">
    <property type="entry name" value="Protein kinase-like (PK-like)"/>
    <property type="match status" value="1"/>
</dbReference>
<evidence type="ECO:0000313" key="1">
    <source>
        <dbReference type="EMBL" id="KAL0176958.1"/>
    </source>
</evidence>
<dbReference type="PANTHER" id="PTHR47096:SF1">
    <property type="entry name" value="MISSHAPEN LIKE KINASE 1"/>
    <property type="match status" value="1"/>
</dbReference>
<dbReference type="InterPro" id="IPR051700">
    <property type="entry name" value="STE20_Ser-Thr_kinase"/>
</dbReference>
<organism evidence="1 2">
    <name type="scientific">Cirrhinus mrigala</name>
    <name type="common">Mrigala</name>
    <dbReference type="NCBI Taxonomy" id="683832"/>
    <lineage>
        <taxon>Eukaryota</taxon>
        <taxon>Metazoa</taxon>
        <taxon>Chordata</taxon>
        <taxon>Craniata</taxon>
        <taxon>Vertebrata</taxon>
        <taxon>Euteleostomi</taxon>
        <taxon>Actinopterygii</taxon>
        <taxon>Neopterygii</taxon>
        <taxon>Teleostei</taxon>
        <taxon>Ostariophysi</taxon>
        <taxon>Cypriniformes</taxon>
        <taxon>Cyprinidae</taxon>
        <taxon>Labeoninae</taxon>
        <taxon>Labeonini</taxon>
        <taxon>Cirrhinus</taxon>
    </lineage>
</organism>
<dbReference type="PANTHER" id="PTHR47096">
    <property type="entry name" value="MISSHAPEN LIKE KINASE 1"/>
    <property type="match status" value="1"/>
</dbReference>
<dbReference type="EMBL" id="JAMKFB020000014">
    <property type="protein sequence ID" value="KAL0176958.1"/>
    <property type="molecule type" value="Genomic_DNA"/>
</dbReference>
<dbReference type="AlphaFoldDB" id="A0ABD0PU98"/>
<reference evidence="1 2" key="1">
    <citation type="submission" date="2024-05" db="EMBL/GenBank/DDBJ databases">
        <title>Genome sequencing and assembly of Indian major carp, Cirrhinus mrigala (Hamilton, 1822).</title>
        <authorList>
            <person name="Mohindra V."/>
            <person name="Chowdhury L.M."/>
            <person name="Lal K."/>
            <person name="Jena J.K."/>
        </authorList>
    </citation>
    <scope>NUCLEOTIDE SEQUENCE [LARGE SCALE GENOMIC DNA]</scope>
    <source>
        <strain evidence="1">CM1030</strain>
        <tissue evidence="1">Blood</tissue>
    </source>
</reference>
<evidence type="ECO:0000313" key="2">
    <source>
        <dbReference type="Proteomes" id="UP001529510"/>
    </source>
</evidence>
<dbReference type="Proteomes" id="UP001529510">
    <property type="component" value="Unassembled WGS sequence"/>
</dbReference>
<sequence length="58" mass="7168">SKKFQTFMDSCLVKNYLHRPSTETLLRHSFIKDLPNERQVRITLKDHLDRTRKRRREK</sequence>
<accession>A0ABD0PU98</accession>